<keyword evidence="2" id="KW-1185">Reference proteome</keyword>
<proteinExistence type="predicted"/>
<organism evidence="1 2">
    <name type="scientific">Scortum barcoo</name>
    <name type="common">barcoo grunter</name>
    <dbReference type="NCBI Taxonomy" id="214431"/>
    <lineage>
        <taxon>Eukaryota</taxon>
        <taxon>Metazoa</taxon>
        <taxon>Chordata</taxon>
        <taxon>Craniata</taxon>
        <taxon>Vertebrata</taxon>
        <taxon>Euteleostomi</taxon>
        <taxon>Actinopterygii</taxon>
        <taxon>Neopterygii</taxon>
        <taxon>Teleostei</taxon>
        <taxon>Neoteleostei</taxon>
        <taxon>Acanthomorphata</taxon>
        <taxon>Eupercaria</taxon>
        <taxon>Centrarchiformes</taxon>
        <taxon>Terapontoidei</taxon>
        <taxon>Terapontidae</taxon>
        <taxon>Scortum</taxon>
    </lineage>
</organism>
<dbReference type="EMBL" id="CM041543">
    <property type="protein sequence ID" value="KAI3363632.1"/>
    <property type="molecule type" value="Genomic_DNA"/>
</dbReference>
<reference evidence="1" key="1">
    <citation type="submission" date="2022-04" db="EMBL/GenBank/DDBJ databases">
        <title>Jade perch genome.</title>
        <authorList>
            <person name="Chao B."/>
        </authorList>
    </citation>
    <scope>NUCLEOTIDE SEQUENCE</scope>
    <source>
        <strain evidence="1">CB-2022</strain>
    </source>
</reference>
<protein>
    <submittedName>
        <fullName evidence="1">Uncharacterized protein</fullName>
    </submittedName>
</protein>
<evidence type="ECO:0000313" key="2">
    <source>
        <dbReference type="Proteomes" id="UP000831701"/>
    </source>
</evidence>
<accession>A0ACB8W706</accession>
<comment type="caution">
    <text evidence="1">The sequence shown here is derived from an EMBL/GenBank/DDBJ whole genome shotgun (WGS) entry which is preliminary data.</text>
</comment>
<name>A0ACB8W706_9TELE</name>
<evidence type="ECO:0000313" key="1">
    <source>
        <dbReference type="EMBL" id="KAI3363632.1"/>
    </source>
</evidence>
<sequence>MGCAKIMWEKHGEESCKQLPLWVKMFGFPKNGSFSARQIQNLQYKLEEHESMWAEIKVDWRAFNMWKSETERRLRQQSKGKRSKREGGGTNQPPQPSQSQTELDPLPPSAAQERHQLPAPAPDLHLKEISGHTEKAAVVYHTPSQELTQPPCQQNAVVVASPSAAGDSCMLDKFSPVSSRPCVLNICVYKAWTPDDMRSMASHLPDIDKQGGNAFVRVLCQIVEVYRPSLREIKSLLLYSMKLKVGKVRGDWLETDMLYDWTAGAEYRRHVEDLYERIKTTFLPVIRWREVTACRQQPGEMVADYLSRLTQVFQENSGIPPPEDPQMYSLYEYGLKNQFLEGMDERIANQIRKHCIGWETCRLSLIESHAIHAERNLRNSEEKAQQARDRLNDRLIRAQLRAVQALEKGRGGPPRSRGRAPRRGSRYNGCWNCGGSSVFLRGAALRCVTQQETGSSSPVSVSCHFDGAVTLGKTIRLPPEVNRILYVRNLPYKITAEEMYDIFGKYGPIRQIRTGNTPETRGTAYVVYEDIFDAKNACDHLSGFNVCNRYLVVLYYNANRAFQKMDTKKKEEQLKLLKEKYGINTDPPNGNSCKLNGT</sequence>
<gene>
    <name evidence="1" type="ORF">L3Q82_001265</name>
</gene>
<dbReference type="Proteomes" id="UP000831701">
    <property type="component" value="Chromosome 13"/>
</dbReference>